<name>A0A8S5UD04_9CAUD</name>
<protein>
    <submittedName>
        <fullName evidence="1">Uncharacterized protein</fullName>
    </submittedName>
</protein>
<reference evidence="1" key="1">
    <citation type="journal article" date="2021" name="Proc. Natl. Acad. Sci. U.S.A.">
        <title>A Catalog of Tens of Thousands of Viruses from Human Metagenomes Reveals Hidden Associations with Chronic Diseases.</title>
        <authorList>
            <person name="Tisza M.J."/>
            <person name="Buck C.B."/>
        </authorList>
    </citation>
    <scope>NUCLEOTIDE SEQUENCE</scope>
    <source>
        <strain evidence="1">CtgN495</strain>
    </source>
</reference>
<sequence>MARRPLYKQVSAFESTNRHRVARGVEPIPTVNPFKATFNMFREYLGYVRPLTYSEWMEVDPEDKAAVLYVQFYDQITLAWYKSRSFYAQEEDGVSTMMQYLIKNVPVLEKDPKRFSERYIYRVAYNCLYCICHDIKVDKDRYELETSNIQATDGDDEVDLFNLVQSNFSIQTTINKEKFWAVVMSMDDDVLTFVDCLINKTRFPAGMKAKSASYIEKLRVALKDFQDMEY</sequence>
<proteinExistence type="predicted"/>
<organism evidence="1">
    <name type="scientific">Siphoviridae sp. ctgN495</name>
    <dbReference type="NCBI Taxonomy" id="2825608"/>
    <lineage>
        <taxon>Viruses</taxon>
        <taxon>Duplodnaviria</taxon>
        <taxon>Heunggongvirae</taxon>
        <taxon>Uroviricota</taxon>
        <taxon>Caudoviricetes</taxon>
    </lineage>
</organism>
<evidence type="ECO:0000313" key="1">
    <source>
        <dbReference type="EMBL" id="DAF92254.1"/>
    </source>
</evidence>
<accession>A0A8S5UD04</accession>
<dbReference type="EMBL" id="BK016063">
    <property type="protein sequence ID" value="DAF92254.1"/>
    <property type="molecule type" value="Genomic_DNA"/>
</dbReference>